<evidence type="ECO:0000256" key="1">
    <source>
        <dbReference type="SAM" id="MobiDB-lite"/>
    </source>
</evidence>
<accession>A0A453IDJ1</accession>
<organism evidence="2 3">
    <name type="scientific">Aegilops tauschii subsp. strangulata</name>
    <name type="common">Goatgrass</name>
    <dbReference type="NCBI Taxonomy" id="200361"/>
    <lineage>
        <taxon>Eukaryota</taxon>
        <taxon>Viridiplantae</taxon>
        <taxon>Streptophyta</taxon>
        <taxon>Embryophyta</taxon>
        <taxon>Tracheophyta</taxon>
        <taxon>Spermatophyta</taxon>
        <taxon>Magnoliopsida</taxon>
        <taxon>Liliopsida</taxon>
        <taxon>Poales</taxon>
        <taxon>Poaceae</taxon>
        <taxon>BOP clade</taxon>
        <taxon>Pooideae</taxon>
        <taxon>Triticodae</taxon>
        <taxon>Triticeae</taxon>
        <taxon>Triticinae</taxon>
        <taxon>Aegilops</taxon>
    </lineage>
</organism>
<proteinExistence type="predicted"/>
<name>A0A453IDJ1_AEGTS</name>
<dbReference type="AlphaFoldDB" id="A0A453IDJ1"/>
<keyword evidence="3" id="KW-1185">Reference proteome</keyword>
<dbReference type="Proteomes" id="UP000015105">
    <property type="component" value="Chromosome 4D"/>
</dbReference>
<evidence type="ECO:0000313" key="2">
    <source>
        <dbReference type="EnsemblPlants" id="AET4Gv20527500.7"/>
    </source>
</evidence>
<feature type="region of interest" description="Disordered" evidence="1">
    <location>
        <begin position="1"/>
        <end position="64"/>
    </location>
</feature>
<reference evidence="2" key="4">
    <citation type="submission" date="2019-03" db="UniProtKB">
        <authorList>
            <consortium name="EnsemblPlants"/>
        </authorList>
    </citation>
    <scope>IDENTIFICATION</scope>
</reference>
<reference evidence="2" key="5">
    <citation type="journal article" date="2021" name="G3 (Bethesda)">
        <title>Aegilops tauschii genome assembly Aet v5.0 features greater sequence contiguity and improved annotation.</title>
        <authorList>
            <person name="Wang L."/>
            <person name="Zhu T."/>
            <person name="Rodriguez J.C."/>
            <person name="Deal K.R."/>
            <person name="Dubcovsky J."/>
            <person name="McGuire P.E."/>
            <person name="Lux T."/>
            <person name="Spannagl M."/>
            <person name="Mayer K.F.X."/>
            <person name="Baldrich P."/>
            <person name="Meyers B.C."/>
            <person name="Huo N."/>
            <person name="Gu Y.Q."/>
            <person name="Zhou H."/>
            <person name="Devos K.M."/>
            <person name="Bennetzen J.L."/>
            <person name="Unver T."/>
            <person name="Budak H."/>
            <person name="Gulick P.J."/>
            <person name="Galiba G."/>
            <person name="Kalapos B."/>
            <person name="Nelson D.R."/>
            <person name="Li P."/>
            <person name="You F.M."/>
            <person name="Luo M.C."/>
            <person name="Dvorak J."/>
        </authorList>
    </citation>
    <scope>NUCLEOTIDE SEQUENCE [LARGE SCALE GENOMIC DNA]</scope>
    <source>
        <strain evidence="2">cv. AL8/78</strain>
    </source>
</reference>
<dbReference type="Gramene" id="AET4Gv20527500.7">
    <property type="protein sequence ID" value="AET4Gv20527500.7"/>
    <property type="gene ID" value="AET4Gv20527500"/>
</dbReference>
<evidence type="ECO:0000313" key="3">
    <source>
        <dbReference type="Proteomes" id="UP000015105"/>
    </source>
</evidence>
<feature type="compositionally biased region" description="Basic and acidic residues" evidence="1">
    <location>
        <begin position="41"/>
        <end position="57"/>
    </location>
</feature>
<reference evidence="3" key="1">
    <citation type="journal article" date="2014" name="Science">
        <title>Ancient hybridizations among the ancestral genomes of bread wheat.</title>
        <authorList>
            <consortium name="International Wheat Genome Sequencing Consortium,"/>
            <person name="Marcussen T."/>
            <person name="Sandve S.R."/>
            <person name="Heier L."/>
            <person name="Spannagl M."/>
            <person name="Pfeifer M."/>
            <person name="Jakobsen K.S."/>
            <person name="Wulff B.B."/>
            <person name="Steuernagel B."/>
            <person name="Mayer K.F."/>
            <person name="Olsen O.A."/>
        </authorList>
    </citation>
    <scope>NUCLEOTIDE SEQUENCE [LARGE SCALE GENOMIC DNA]</scope>
    <source>
        <strain evidence="3">cv. AL8/78</strain>
    </source>
</reference>
<reference evidence="3" key="2">
    <citation type="journal article" date="2017" name="Nat. Plants">
        <title>The Aegilops tauschii genome reveals multiple impacts of transposons.</title>
        <authorList>
            <person name="Zhao G."/>
            <person name="Zou C."/>
            <person name="Li K."/>
            <person name="Wang K."/>
            <person name="Li T."/>
            <person name="Gao L."/>
            <person name="Zhang X."/>
            <person name="Wang H."/>
            <person name="Yang Z."/>
            <person name="Liu X."/>
            <person name="Jiang W."/>
            <person name="Mao L."/>
            <person name="Kong X."/>
            <person name="Jiao Y."/>
            <person name="Jia J."/>
        </authorList>
    </citation>
    <scope>NUCLEOTIDE SEQUENCE [LARGE SCALE GENOMIC DNA]</scope>
    <source>
        <strain evidence="3">cv. AL8/78</strain>
    </source>
</reference>
<protein>
    <submittedName>
        <fullName evidence="2">Uncharacterized protein</fullName>
    </submittedName>
</protein>
<reference evidence="2" key="3">
    <citation type="journal article" date="2017" name="Nature">
        <title>Genome sequence of the progenitor of the wheat D genome Aegilops tauschii.</title>
        <authorList>
            <person name="Luo M.C."/>
            <person name="Gu Y.Q."/>
            <person name="Puiu D."/>
            <person name="Wang H."/>
            <person name="Twardziok S.O."/>
            <person name="Deal K.R."/>
            <person name="Huo N."/>
            <person name="Zhu T."/>
            <person name="Wang L."/>
            <person name="Wang Y."/>
            <person name="McGuire P.E."/>
            <person name="Liu S."/>
            <person name="Long H."/>
            <person name="Ramasamy R.K."/>
            <person name="Rodriguez J.C."/>
            <person name="Van S.L."/>
            <person name="Yuan L."/>
            <person name="Wang Z."/>
            <person name="Xia Z."/>
            <person name="Xiao L."/>
            <person name="Anderson O.D."/>
            <person name="Ouyang S."/>
            <person name="Liang Y."/>
            <person name="Zimin A.V."/>
            <person name="Pertea G."/>
            <person name="Qi P."/>
            <person name="Bennetzen J.L."/>
            <person name="Dai X."/>
            <person name="Dawson M.W."/>
            <person name="Muller H.G."/>
            <person name="Kugler K."/>
            <person name="Rivarola-Duarte L."/>
            <person name="Spannagl M."/>
            <person name="Mayer K.F.X."/>
            <person name="Lu F.H."/>
            <person name="Bevan M.W."/>
            <person name="Leroy P."/>
            <person name="Li P."/>
            <person name="You F.M."/>
            <person name="Sun Q."/>
            <person name="Liu Z."/>
            <person name="Lyons E."/>
            <person name="Wicker T."/>
            <person name="Salzberg S.L."/>
            <person name="Devos K.M."/>
            <person name="Dvorak J."/>
        </authorList>
    </citation>
    <scope>NUCLEOTIDE SEQUENCE [LARGE SCALE GENOMIC DNA]</scope>
    <source>
        <strain evidence="2">cv. AL8/78</strain>
    </source>
</reference>
<feature type="compositionally biased region" description="Basic and acidic residues" evidence="1">
    <location>
        <begin position="1"/>
        <end position="24"/>
    </location>
</feature>
<sequence>GARQRHDDQRRRKSLRREGGHDTRGSGAWPPPGHYLQPVGPDHEAHRRRGHEPGRHEPRQHRIR</sequence>
<dbReference type="EnsemblPlants" id="AET4Gv20527500.7">
    <property type="protein sequence ID" value="AET4Gv20527500.7"/>
    <property type="gene ID" value="AET4Gv20527500"/>
</dbReference>